<reference evidence="1 2" key="1">
    <citation type="submission" date="2016-03" db="EMBL/GenBank/DDBJ databases">
        <title>Comparison of Bacillus endophyticus and B. anthracis characteristics using whole genome sequence analysis and microbiological techniques.</title>
        <authorList>
            <person name="Lekota K.E."/>
            <person name="Mafofo J."/>
            <person name="Rees J."/>
            <person name="Muchadeyi F.C."/>
            <person name="Madoroba E."/>
            <person name="Van Heerden H."/>
        </authorList>
    </citation>
    <scope>NUCLEOTIDE SEQUENCE [LARGE SCALE GENOMIC DNA]</scope>
    <source>
        <strain evidence="1 2">3631_10C</strain>
    </source>
</reference>
<evidence type="ECO:0000313" key="2">
    <source>
        <dbReference type="Proteomes" id="UP000250174"/>
    </source>
</evidence>
<accession>A0AAX1QDT8</accession>
<sequence length="60" mass="7075">MILKALRKNRLLTINYYEDGLLQTCQGRIHNLNLLDQTLFLKDEKQNIFSIRLSGIQDIQ</sequence>
<gene>
    <name evidence="1" type="ORF">A3864_00875</name>
</gene>
<proteinExistence type="predicted"/>
<evidence type="ECO:0000313" key="1">
    <source>
        <dbReference type="EMBL" id="RAS82093.1"/>
    </source>
</evidence>
<dbReference type="InterPro" id="IPR014962">
    <property type="entry name" value="YolD"/>
</dbReference>
<name>A0AAX1QDT8_9BACI</name>
<organism evidence="1 2">
    <name type="scientific">Priestia endophytica</name>
    <dbReference type="NCBI Taxonomy" id="135735"/>
    <lineage>
        <taxon>Bacteria</taxon>
        <taxon>Bacillati</taxon>
        <taxon>Bacillota</taxon>
        <taxon>Bacilli</taxon>
        <taxon>Bacillales</taxon>
        <taxon>Bacillaceae</taxon>
        <taxon>Priestia</taxon>
    </lineage>
</organism>
<evidence type="ECO:0008006" key="3">
    <source>
        <dbReference type="Google" id="ProtNLM"/>
    </source>
</evidence>
<dbReference type="EMBL" id="LVYK01000001">
    <property type="protein sequence ID" value="RAS82093.1"/>
    <property type="molecule type" value="Genomic_DNA"/>
</dbReference>
<protein>
    <recommendedName>
        <fullName evidence="3">YolD-like protein</fullName>
    </recommendedName>
</protein>
<dbReference type="Pfam" id="PF08863">
    <property type="entry name" value="YolD"/>
    <property type="match status" value="1"/>
</dbReference>
<comment type="caution">
    <text evidence="1">The sequence shown here is derived from an EMBL/GenBank/DDBJ whole genome shotgun (WGS) entry which is preliminary data.</text>
</comment>
<dbReference type="Proteomes" id="UP000250174">
    <property type="component" value="Unassembled WGS sequence"/>
</dbReference>
<dbReference type="RefSeq" id="WP_111925474.1">
    <property type="nucleotide sequence ID" value="NZ_LVYK01000001.1"/>
</dbReference>
<dbReference type="AlphaFoldDB" id="A0AAX1QDT8"/>